<feature type="domain" description="Endonuclease GajA/Old nuclease/RecF-like AAA" evidence="1">
    <location>
        <begin position="18"/>
        <end position="116"/>
    </location>
</feature>
<organism evidence="3 4">
    <name type="scientific">Floridaenema evergladense BLCC-F167</name>
    <dbReference type="NCBI Taxonomy" id="3153639"/>
    <lineage>
        <taxon>Bacteria</taxon>
        <taxon>Bacillati</taxon>
        <taxon>Cyanobacteriota</taxon>
        <taxon>Cyanophyceae</taxon>
        <taxon>Oscillatoriophycideae</taxon>
        <taxon>Aerosakkonematales</taxon>
        <taxon>Aerosakkonemataceae</taxon>
        <taxon>Floridanema</taxon>
        <taxon>Floridanema evergladense</taxon>
    </lineage>
</organism>
<dbReference type="Proteomes" id="UP001576780">
    <property type="component" value="Unassembled WGS sequence"/>
</dbReference>
<dbReference type="InterPro" id="IPR014592">
    <property type="entry name" value="P-loop_UCP034888"/>
</dbReference>
<dbReference type="InterPro" id="IPR051396">
    <property type="entry name" value="Bact_Antivir_Def_Nuclease"/>
</dbReference>
<name>A0ABV4WR65_9CYAN</name>
<dbReference type="SUPFAM" id="SSF52540">
    <property type="entry name" value="P-loop containing nucleoside triphosphate hydrolases"/>
    <property type="match status" value="1"/>
</dbReference>
<dbReference type="RefSeq" id="WP_413279564.1">
    <property type="nucleotide sequence ID" value="NZ_JBHFNT010000201.1"/>
</dbReference>
<dbReference type="InterPro" id="IPR027417">
    <property type="entry name" value="P-loop_NTPase"/>
</dbReference>
<feature type="domain" description="ATPase AAA-type core" evidence="2">
    <location>
        <begin position="295"/>
        <end position="366"/>
    </location>
</feature>
<protein>
    <submittedName>
        <fullName evidence="3">AAA family ATPase</fullName>
    </submittedName>
</protein>
<dbReference type="InterPro" id="IPR003959">
    <property type="entry name" value="ATPase_AAA_core"/>
</dbReference>
<dbReference type="Pfam" id="PF13175">
    <property type="entry name" value="AAA_15"/>
    <property type="match status" value="1"/>
</dbReference>
<sequence>MSESNSSKNGFIVSGRGIDRISVHGYKSLYEECSIEVRPLTILAGANSSGKSSIMQPLLLLKQTLEASYDPGALLLNGPNVKFTSADQLLSKLSGKNHTETFTIKIDLLGNFLISKFTKQKKQGIQVIESTYHVDDSDGYYVADFTISPEMTHEDLLTIIPHWLQNKYPFEWNVSRVRGFLEFQQGIGSFISFISKFSSDFQQQIRRLIHVPGLRGNPERTYNTTAVGQEFPGTFENYVASVISHWQNTEDDRLKELESNLEKLGLTWKVDAKQLNDVQIELRVGRLPRSSEASDMVSIADVGLGVSQTLPVLVALLVAELGQLVYLEQPEIHLHPRAQVALAEILTDAANRGVRVVLETHSELLLLAVQSLVAEGKLSPDLVKLHWFKRREDGVTEVSSTDLDAAGAFGDWPEDFSDVSLKLESRYLDAAEARLINN</sequence>
<gene>
    <name evidence="3" type="ORF">ACE1CA_22015</name>
</gene>
<keyword evidence="4" id="KW-1185">Reference proteome</keyword>
<evidence type="ECO:0000259" key="1">
    <source>
        <dbReference type="Pfam" id="PF13175"/>
    </source>
</evidence>
<dbReference type="InterPro" id="IPR041685">
    <property type="entry name" value="AAA_GajA/Old/RecF-like"/>
</dbReference>
<evidence type="ECO:0000259" key="2">
    <source>
        <dbReference type="Pfam" id="PF13304"/>
    </source>
</evidence>
<reference evidence="3 4" key="1">
    <citation type="submission" date="2024-09" db="EMBL/GenBank/DDBJ databases">
        <title>Floridaenema gen nov. (Aerosakkonemataceae, Aerosakkonematales ord. nov., Cyanobacteria) from benthic tropical and subtropical fresh waters, with the description of four new species.</title>
        <authorList>
            <person name="Moretto J.A."/>
            <person name="Berthold D.E."/>
            <person name="Lefler F.W."/>
            <person name="Huang I.-S."/>
            <person name="Laughinghouse H. IV."/>
        </authorList>
    </citation>
    <scope>NUCLEOTIDE SEQUENCE [LARGE SCALE GENOMIC DNA]</scope>
    <source>
        <strain evidence="3 4">BLCC-F167</strain>
    </source>
</reference>
<dbReference type="Pfam" id="PF13304">
    <property type="entry name" value="AAA_21"/>
    <property type="match status" value="1"/>
</dbReference>
<proteinExistence type="predicted"/>
<dbReference type="EMBL" id="JBHFNT010000201">
    <property type="protein sequence ID" value="MFB2837211.1"/>
    <property type="molecule type" value="Genomic_DNA"/>
</dbReference>
<comment type="caution">
    <text evidence="3">The sequence shown here is derived from an EMBL/GenBank/DDBJ whole genome shotgun (WGS) entry which is preliminary data.</text>
</comment>
<dbReference type="PANTHER" id="PTHR43581:SF2">
    <property type="entry name" value="EXCINUCLEASE ATPASE SUBUNIT"/>
    <property type="match status" value="1"/>
</dbReference>
<evidence type="ECO:0000313" key="4">
    <source>
        <dbReference type="Proteomes" id="UP001576780"/>
    </source>
</evidence>
<evidence type="ECO:0000313" key="3">
    <source>
        <dbReference type="EMBL" id="MFB2837211.1"/>
    </source>
</evidence>
<dbReference type="PANTHER" id="PTHR43581">
    <property type="entry name" value="ATP/GTP PHOSPHATASE"/>
    <property type="match status" value="1"/>
</dbReference>
<accession>A0ABV4WR65</accession>
<dbReference type="Gene3D" id="3.40.50.300">
    <property type="entry name" value="P-loop containing nucleotide triphosphate hydrolases"/>
    <property type="match status" value="1"/>
</dbReference>
<dbReference type="PIRSF" id="PIRSF034888">
    <property type="entry name" value="P-loop_UCP034888"/>
    <property type="match status" value="1"/>
</dbReference>